<organism evidence="1 2">
    <name type="scientific">Alloscardovia omnicolens F0580</name>
    <dbReference type="NCBI Taxonomy" id="1321816"/>
    <lineage>
        <taxon>Bacteria</taxon>
        <taxon>Bacillati</taxon>
        <taxon>Actinomycetota</taxon>
        <taxon>Actinomycetes</taxon>
        <taxon>Bifidobacteriales</taxon>
        <taxon>Bifidobacteriaceae</taxon>
        <taxon>Alloscardovia</taxon>
    </lineage>
</organism>
<accession>U1SI42</accession>
<comment type="caution">
    <text evidence="1">The sequence shown here is derived from an EMBL/GenBank/DDBJ whole genome shotgun (WGS) entry which is preliminary data.</text>
</comment>
<proteinExistence type="predicted"/>
<sequence length="58" mass="6538">MLPSSSAIAHDEYASVLFYNAEQRIFTHESRCCARCARTYMRGCEKSPKSMSKNSCLA</sequence>
<dbReference type="Proteomes" id="UP000016519">
    <property type="component" value="Unassembled WGS sequence"/>
</dbReference>
<dbReference type="AlphaFoldDB" id="U1SI42"/>
<dbReference type="HOGENOM" id="CLU_2969103_0_0_11"/>
<gene>
    <name evidence="1" type="ORF">HMPREF9244_01084</name>
</gene>
<name>U1SI42_9BIFI</name>
<dbReference type="EMBL" id="AWSI01000034">
    <property type="protein sequence ID" value="ERH30322.1"/>
    <property type="molecule type" value="Genomic_DNA"/>
</dbReference>
<protein>
    <submittedName>
        <fullName evidence="1">Uncharacterized protein</fullName>
    </submittedName>
</protein>
<evidence type="ECO:0000313" key="1">
    <source>
        <dbReference type="EMBL" id="ERH30322.1"/>
    </source>
</evidence>
<dbReference type="STRING" id="419015.HMPREF3214_01077"/>
<reference evidence="1 2" key="1">
    <citation type="submission" date="2013-08" db="EMBL/GenBank/DDBJ databases">
        <authorList>
            <person name="Weinstock G."/>
            <person name="Sodergren E."/>
            <person name="Wylie T."/>
            <person name="Fulton L."/>
            <person name="Fulton R."/>
            <person name="Fronick C."/>
            <person name="O'Laughlin M."/>
            <person name="Godfrey J."/>
            <person name="Miner T."/>
            <person name="Herter B."/>
            <person name="Appelbaum E."/>
            <person name="Cordes M."/>
            <person name="Lek S."/>
            <person name="Wollam A."/>
            <person name="Pepin K.H."/>
            <person name="Palsikar V.B."/>
            <person name="Mitreva M."/>
            <person name="Wilson R.K."/>
        </authorList>
    </citation>
    <scope>NUCLEOTIDE SEQUENCE [LARGE SCALE GENOMIC DNA]</scope>
    <source>
        <strain evidence="1 2">F0580</strain>
    </source>
</reference>
<evidence type="ECO:0000313" key="2">
    <source>
        <dbReference type="Proteomes" id="UP000016519"/>
    </source>
</evidence>
<keyword evidence="2" id="KW-1185">Reference proteome</keyword>